<feature type="region of interest" description="Disordered" evidence="1">
    <location>
        <begin position="1"/>
        <end position="33"/>
    </location>
</feature>
<evidence type="ECO:0000256" key="1">
    <source>
        <dbReference type="SAM" id="MobiDB-lite"/>
    </source>
</evidence>
<reference evidence="2" key="1">
    <citation type="journal article" date="2020" name="mSystems">
        <title>Genome- and Community-Level Interaction Insights into Carbon Utilization and Element Cycling Functions of Hydrothermarchaeota in Hydrothermal Sediment.</title>
        <authorList>
            <person name="Zhou Z."/>
            <person name="Liu Y."/>
            <person name="Xu W."/>
            <person name="Pan J."/>
            <person name="Luo Z.H."/>
            <person name="Li M."/>
        </authorList>
    </citation>
    <scope>NUCLEOTIDE SEQUENCE [LARGE SCALE GENOMIC DNA]</scope>
    <source>
        <strain evidence="2">SpSt-767</strain>
    </source>
</reference>
<proteinExistence type="predicted"/>
<dbReference type="EMBL" id="DTGR01000193">
    <property type="protein sequence ID" value="HHS30487.1"/>
    <property type="molecule type" value="Genomic_DNA"/>
</dbReference>
<dbReference type="AlphaFoldDB" id="A0A7V6A567"/>
<organism evidence="2">
    <name type="scientific">Desulfobacca acetoxidans</name>
    <dbReference type="NCBI Taxonomy" id="60893"/>
    <lineage>
        <taxon>Bacteria</taxon>
        <taxon>Pseudomonadati</taxon>
        <taxon>Thermodesulfobacteriota</taxon>
        <taxon>Desulfobaccia</taxon>
        <taxon>Desulfobaccales</taxon>
        <taxon>Desulfobaccaceae</taxon>
        <taxon>Desulfobacca</taxon>
    </lineage>
</organism>
<feature type="compositionally biased region" description="Basic and acidic residues" evidence="1">
    <location>
        <begin position="1"/>
        <end position="10"/>
    </location>
</feature>
<sequence length="174" mass="20164">MGRFPKEHKYTAGKGKKFGHVGRTEDPYQPEEGQEASLCTTCRAIYQNKRWFFDEKLADRLAGTSKVKEVTCPTCRKIRDHYPEGILTLTGEFLQDHQEEITTLLSKEAERVGRRSVADRIMTMTEQGKNQLVVETTTEKLAQHLGRALYKAYKGDLNFKWGEMDKLVRVYWSR</sequence>
<accession>A0A7V6A567</accession>
<comment type="caution">
    <text evidence="2">The sequence shown here is derived from an EMBL/GenBank/DDBJ whole genome shotgun (WGS) entry which is preliminary data.</text>
</comment>
<dbReference type="InterPro" id="IPR047706">
    <property type="entry name" value="BCAM0308-like"/>
</dbReference>
<evidence type="ECO:0000313" key="2">
    <source>
        <dbReference type="EMBL" id="HHS30487.1"/>
    </source>
</evidence>
<gene>
    <name evidence="2" type="ORF">ENV52_12395</name>
</gene>
<name>A0A7V6A567_9BACT</name>
<protein>
    <submittedName>
        <fullName evidence="2">ATPase</fullName>
    </submittedName>
</protein>
<dbReference type="NCBIfam" id="NF040826">
    <property type="entry name" value="lxa_BCAM0308"/>
    <property type="match status" value="1"/>
</dbReference>